<accession>A0A812STE9</accession>
<feature type="non-terminal residue" evidence="1">
    <location>
        <position position="1"/>
    </location>
</feature>
<gene>
    <name evidence="1" type="primary">eco47IIM</name>
    <name evidence="1" type="ORF">SPIL2461_LOCUS12722</name>
</gene>
<protein>
    <submittedName>
        <fullName evidence="1">Eco47IIM protein</fullName>
    </submittedName>
</protein>
<name>A0A812STE9_SYMPI</name>
<evidence type="ECO:0000313" key="1">
    <source>
        <dbReference type="EMBL" id="CAE7493588.1"/>
    </source>
</evidence>
<proteinExistence type="predicted"/>
<evidence type="ECO:0000313" key="2">
    <source>
        <dbReference type="Proteomes" id="UP000649617"/>
    </source>
</evidence>
<dbReference type="EMBL" id="CAJNIZ010026627">
    <property type="protein sequence ID" value="CAE7493588.1"/>
    <property type="molecule type" value="Genomic_DNA"/>
</dbReference>
<keyword evidence="2" id="KW-1185">Reference proteome</keyword>
<dbReference type="AlphaFoldDB" id="A0A812STE9"/>
<comment type="caution">
    <text evidence="1">The sequence shown here is derived from an EMBL/GenBank/DDBJ whole genome shotgun (WGS) entry which is preliminary data.</text>
</comment>
<organism evidence="1 2">
    <name type="scientific">Symbiodinium pilosum</name>
    <name type="common">Dinoflagellate</name>
    <dbReference type="NCBI Taxonomy" id="2952"/>
    <lineage>
        <taxon>Eukaryota</taxon>
        <taxon>Sar</taxon>
        <taxon>Alveolata</taxon>
        <taxon>Dinophyceae</taxon>
        <taxon>Suessiales</taxon>
        <taxon>Symbiodiniaceae</taxon>
        <taxon>Symbiodinium</taxon>
    </lineage>
</organism>
<sequence length="362" mass="39845">MLNLWRGQGCGSACLKFHAGIDEAPDTVIHEVWARKFQQENGNKATMSEATAFQVFLRIPASALDALQQTTASGVYVEPREPGLATGPSPEYAVIWLPGMDYQAAQHCKRKTDKALALTRIGHKYGVRVHSKDEEVAFRALRPEHVFSRVKVVEKYRLHPLPHGLTRQGLQQLLDAWQWAAKPLQPSKGDAAGAAWDVGAECPPPSAALSTCLGFVLPVQISSPDPWANGQDPWAKFKQSNGDAPKVSASATAKIQEVHAQLRQEVDEAVQSSLAEREQLDGATESRFQQLETSLTELRTQGQKFESWFAEAGKRMDQTALEVGALKTTMQGQQYELSQLQGQVAVQGKMVQNTVSQADYRE</sequence>
<reference evidence="1" key="1">
    <citation type="submission" date="2021-02" db="EMBL/GenBank/DDBJ databases">
        <authorList>
            <person name="Dougan E. K."/>
            <person name="Rhodes N."/>
            <person name="Thang M."/>
            <person name="Chan C."/>
        </authorList>
    </citation>
    <scope>NUCLEOTIDE SEQUENCE</scope>
</reference>
<dbReference type="Proteomes" id="UP000649617">
    <property type="component" value="Unassembled WGS sequence"/>
</dbReference>